<name>A0A198UNV3_MORCA</name>
<comment type="caution">
    <text evidence="1">The sequence shown here is derived from an EMBL/GenBank/DDBJ whole genome shotgun (WGS) entry which is preliminary data.</text>
</comment>
<gene>
    <name evidence="1" type="ORF">AO384_0206</name>
</gene>
<organism evidence="1 2">
    <name type="scientific">Moraxella catarrhalis</name>
    <name type="common">Branhamella catarrhalis</name>
    <dbReference type="NCBI Taxonomy" id="480"/>
    <lineage>
        <taxon>Bacteria</taxon>
        <taxon>Pseudomonadati</taxon>
        <taxon>Pseudomonadota</taxon>
        <taxon>Gammaproteobacteria</taxon>
        <taxon>Moraxellales</taxon>
        <taxon>Moraxellaceae</taxon>
        <taxon>Moraxella</taxon>
    </lineage>
</organism>
<sequence>MSDISTNSVRAAMGTGAVAGSINGFTQLAVKISQDKAGTNYQ</sequence>
<dbReference type="PATRIC" id="fig|480.237.peg.873"/>
<dbReference type="AlphaFoldDB" id="A0A198UNV3"/>
<accession>A0A198UNV3</accession>
<evidence type="ECO:0000313" key="1">
    <source>
        <dbReference type="EMBL" id="OAU97959.1"/>
    </source>
</evidence>
<keyword evidence="2" id="KW-1185">Reference proteome</keyword>
<dbReference type="Proteomes" id="UP000078228">
    <property type="component" value="Unassembled WGS sequence"/>
</dbReference>
<evidence type="ECO:0000313" key="2">
    <source>
        <dbReference type="Proteomes" id="UP000078228"/>
    </source>
</evidence>
<reference evidence="1 2" key="1">
    <citation type="journal article" date="2016" name="Genome Biol. Evol.">
        <title>Comparative Genomic Analyses of the Moraxella catarrhalis Serosensitive and Seroresistant Lineages Demonstrate Their Independent Evolution.</title>
        <authorList>
            <person name="Earl J.P."/>
            <person name="de Vries S.P."/>
            <person name="Ahmed A."/>
            <person name="Powell E."/>
            <person name="Schultz M.P."/>
            <person name="Hermans P.W."/>
            <person name="Hill D.J."/>
            <person name="Zhou Z."/>
            <person name="Constantinidou C.I."/>
            <person name="Hu F.Z."/>
            <person name="Bootsma H.J."/>
            <person name="Ehrlich G.D."/>
        </authorList>
    </citation>
    <scope>NUCLEOTIDE SEQUENCE [LARGE SCALE GENOMIC DNA]</scope>
    <source>
        <strain evidence="1 2">Z7542</strain>
    </source>
</reference>
<dbReference type="EMBL" id="LXHC01000004">
    <property type="protein sequence ID" value="OAU97959.1"/>
    <property type="molecule type" value="Genomic_DNA"/>
</dbReference>
<dbReference type="RefSeq" id="WP_277620849.1">
    <property type="nucleotide sequence ID" value="NZ_LXHB01000026.1"/>
</dbReference>
<protein>
    <submittedName>
        <fullName evidence="1">Uncharacterized protein</fullName>
    </submittedName>
</protein>
<proteinExistence type="predicted"/>